<organism evidence="1 2">
    <name type="scientific">Fusarium sporotrichioides</name>
    <dbReference type="NCBI Taxonomy" id="5514"/>
    <lineage>
        <taxon>Eukaryota</taxon>
        <taxon>Fungi</taxon>
        <taxon>Dikarya</taxon>
        <taxon>Ascomycota</taxon>
        <taxon>Pezizomycotina</taxon>
        <taxon>Sordariomycetes</taxon>
        <taxon>Hypocreomycetidae</taxon>
        <taxon>Hypocreales</taxon>
        <taxon>Nectriaceae</taxon>
        <taxon>Fusarium</taxon>
    </lineage>
</organism>
<accession>A0A395RZ66</accession>
<evidence type="ECO:0000313" key="1">
    <source>
        <dbReference type="EMBL" id="RGP65401.1"/>
    </source>
</evidence>
<comment type="caution">
    <text evidence="1">The sequence shown here is derived from an EMBL/GenBank/DDBJ whole genome shotgun (WGS) entry which is preliminary data.</text>
</comment>
<sequence>MVVARVSDASEEKFSREFAFSEMHRTYDSTNDVRIHACGCPCGEKGHLTPFFHAECQRFKQHDVFRVVSTGYFRFEPTVHEQNRRFTRTKYFLARRLNELLQMKLPAGILDIIAEMLVHECATITNQEQSLGRVEAPRSIRLDSAVYATYSVVDGVRYVKSLTNSPAHCREGYTLLGKEGQSHSRLYFAHDYRGVRAIKLCQSGVPLSGPGPITNCYWRNIPDAERIIIHENGLMIEGITVPRNSCRRSISDDTHWANLEHPSDIVDLQNLGKGLDFDNSNVLMASFNCNVEVITGYTVVTDGYRTATVHAHRYGEEAEIYADIDYSWRCGFFIYMPLDKGEYLTEICRRHADDPYLDEKASGSFVFMTNKGRVTLFGAALSPADTTAFHKLATLSPQGSQIYINHWTYDFIDQVRYIAFSEVVSTQEERPIPSSLVPDFPSACTRANGPWFKSSCSMKDISEITLCRDSSLAHKALIGMLVYYDNGHRECVGRFRFDKTLEKLRLDSNTDLYVGSGRNIWDFLYVEQILTYPRFEKAHLRWMKFTRDGILEWWSSYQHSVLRHESGKVTNLDDMRI</sequence>
<name>A0A395RZ66_FUSSP</name>
<dbReference type="STRING" id="5514.A0A395RZ66"/>
<dbReference type="AlphaFoldDB" id="A0A395RZ66"/>
<proteinExistence type="predicted"/>
<dbReference type="Proteomes" id="UP000266152">
    <property type="component" value="Unassembled WGS sequence"/>
</dbReference>
<dbReference type="EMBL" id="PXOF01000102">
    <property type="protein sequence ID" value="RGP65401.1"/>
    <property type="molecule type" value="Genomic_DNA"/>
</dbReference>
<reference evidence="1 2" key="1">
    <citation type="journal article" date="2018" name="PLoS Pathog.">
        <title>Evolution of structural diversity of trichothecenes, a family of toxins produced by plant pathogenic and entomopathogenic fungi.</title>
        <authorList>
            <person name="Proctor R.H."/>
            <person name="McCormick S.P."/>
            <person name="Kim H.S."/>
            <person name="Cardoza R.E."/>
            <person name="Stanley A.M."/>
            <person name="Lindo L."/>
            <person name="Kelly A."/>
            <person name="Brown D.W."/>
            <person name="Lee T."/>
            <person name="Vaughan M.M."/>
            <person name="Alexander N.J."/>
            <person name="Busman M."/>
            <person name="Gutierrez S."/>
        </authorList>
    </citation>
    <scope>NUCLEOTIDE SEQUENCE [LARGE SCALE GENOMIC DNA]</scope>
    <source>
        <strain evidence="1 2">NRRL 3299</strain>
    </source>
</reference>
<protein>
    <submittedName>
        <fullName evidence="1">Uncharacterized protein</fullName>
    </submittedName>
</protein>
<evidence type="ECO:0000313" key="2">
    <source>
        <dbReference type="Proteomes" id="UP000266152"/>
    </source>
</evidence>
<keyword evidence="2" id="KW-1185">Reference proteome</keyword>
<gene>
    <name evidence="1" type="ORF">FSPOR_7331</name>
</gene>